<organism evidence="1 2">
    <name type="scientific">Oceanibacterium hippocampi</name>
    <dbReference type="NCBI Taxonomy" id="745714"/>
    <lineage>
        <taxon>Bacteria</taxon>
        <taxon>Pseudomonadati</taxon>
        <taxon>Pseudomonadota</taxon>
        <taxon>Alphaproteobacteria</taxon>
        <taxon>Sneathiellales</taxon>
        <taxon>Sneathiellaceae</taxon>
        <taxon>Oceanibacterium</taxon>
    </lineage>
</organism>
<protein>
    <submittedName>
        <fullName evidence="1">Uncharacterized protein</fullName>
    </submittedName>
</protein>
<dbReference type="InParanoid" id="A0A1Y5TZL3"/>
<sequence length="45" mass="5229">MYACLFRREKYGISNANFYKHKAQFGGMTVWDAQRLLTLEGKTPS</sequence>
<name>A0A1Y5TZL3_9PROT</name>
<dbReference type="AlphaFoldDB" id="A0A1Y5TZL3"/>
<evidence type="ECO:0000313" key="2">
    <source>
        <dbReference type="Proteomes" id="UP000193200"/>
    </source>
</evidence>
<dbReference type="EMBL" id="FWFR01000003">
    <property type="protein sequence ID" value="SLN72271.1"/>
    <property type="molecule type" value="Genomic_DNA"/>
</dbReference>
<keyword evidence="2" id="KW-1185">Reference proteome</keyword>
<proteinExistence type="predicted"/>
<gene>
    <name evidence="1" type="ORF">OCH7691_03447</name>
</gene>
<accession>A0A1Y5TZL3</accession>
<reference evidence="1 2" key="1">
    <citation type="submission" date="2017-03" db="EMBL/GenBank/DDBJ databases">
        <authorList>
            <person name="Afonso C.L."/>
            <person name="Miller P.J."/>
            <person name="Scott M.A."/>
            <person name="Spackman E."/>
            <person name="Goraichik I."/>
            <person name="Dimitrov K.M."/>
            <person name="Suarez D.L."/>
            <person name="Swayne D.E."/>
        </authorList>
    </citation>
    <scope>NUCLEOTIDE SEQUENCE [LARGE SCALE GENOMIC DNA]</scope>
    <source>
        <strain evidence="1 2">CECT 7691</strain>
    </source>
</reference>
<dbReference type="Proteomes" id="UP000193200">
    <property type="component" value="Unassembled WGS sequence"/>
</dbReference>
<evidence type="ECO:0000313" key="1">
    <source>
        <dbReference type="EMBL" id="SLN72271.1"/>
    </source>
</evidence>